<keyword evidence="4 6" id="KW-1133">Transmembrane helix</keyword>
<comment type="subcellular location">
    <subcellularLocation>
        <location evidence="1">Membrane</location>
        <topology evidence="1">Multi-pass membrane protein</topology>
    </subcellularLocation>
</comment>
<evidence type="ECO:0000256" key="4">
    <source>
        <dbReference type="ARBA" id="ARBA00022989"/>
    </source>
</evidence>
<feature type="transmembrane region" description="Helical" evidence="6">
    <location>
        <begin position="518"/>
        <end position="537"/>
    </location>
</feature>
<evidence type="ECO:0000313" key="8">
    <source>
        <dbReference type="Proteomes" id="UP001293593"/>
    </source>
</evidence>
<feature type="transmembrane region" description="Helical" evidence="6">
    <location>
        <begin position="270"/>
        <end position="287"/>
    </location>
</feature>
<keyword evidence="3 6" id="KW-0812">Transmembrane</keyword>
<dbReference type="Proteomes" id="UP001293593">
    <property type="component" value="Unassembled WGS sequence"/>
</dbReference>
<dbReference type="NCBIfam" id="TIGR00797">
    <property type="entry name" value="matE"/>
    <property type="match status" value="1"/>
</dbReference>
<accession>A0AAE1N8Y0</accession>
<feature type="transmembrane region" description="Helical" evidence="6">
    <location>
        <begin position="420"/>
        <end position="446"/>
    </location>
</feature>
<keyword evidence="8" id="KW-1185">Reference proteome</keyword>
<dbReference type="EMBL" id="JAWXYG010000001">
    <property type="protein sequence ID" value="KAK4284782.1"/>
    <property type="molecule type" value="Genomic_DNA"/>
</dbReference>
<evidence type="ECO:0000256" key="6">
    <source>
        <dbReference type="RuleBase" id="RU004914"/>
    </source>
</evidence>
<feature type="transmembrane region" description="Helical" evidence="6">
    <location>
        <begin position="293"/>
        <end position="314"/>
    </location>
</feature>
<dbReference type="GO" id="GO:0015297">
    <property type="term" value="F:antiporter activity"/>
    <property type="evidence" value="ECO:0007669"/>
    <property type="project" value="InterPro"/>
</dbReference>
<evidence type="ECO:0000256" key="3">
    <source>
        <dbReference type="ARBA" id="ARBA00022692"/>
    </source>
</evidence>
<dbReference type="InterPro" id="IPR002528">
    <property type="entry name" value="MATE_fam"/>
</dbReference>
<feature type="transmembrane region" description="Helical" evidence="6">
    <location>
        <begin position="488"/>
        <end position="506"/>
    </location>
</feature>
<reference evidence="7" key="1">
    <citation type="submission" date="2023-10" db="EMBL/GenBank/DDBJ databases">
        <title>Chromosome-level genome of the transformable northern wattle, Acacia crassicarpa.</title>
        <authorList>
            <person name="Massaro I."/>
            <person name="Sinha N.R."/>
            <person name="Poethig S."/>
            <person name="Leichty A.R."/>
        </authorList>
    </citation>
    <scope>NUCLEOTIDE SEQUENCE</scope>
    <source>
        <strain evidence="7">Acra3RX</strain>
        <tissue evidence="7">Leaf</tissue>
    </source>
</reference>
<dbReference type="Pfam" id="PF01554">
    <property type="entry name" value="MatE"/>
    <property type="match status" value="2"/>
</dbReference>
<dbReference type="PANTHER" id="PTHR42893">
    <property type="entry name" value="PROTEIN DETOXIFICATION 44, CHLOROPLASTIC-RELATED"/>
    <property type="match status" value="1"/>
</dbReference>
<dbReference type="PANTHER" id="PTHR42893:SF41">
    <property type="entry name" value="PROTEIN DETOXIFICATION"/>
    <property type="match status" value="1"/>
</dbReference>
<name>A0AAE1N8Y0_9FABA</name>
<gene>
    <name evidence="7" type="ORF">QN277_001565</name>
</gene>
<comment type="similarity">
    <text evidence="2 6">Belongs to the multi antimicrobial extrusion (MATE) (TC 2.A.66.1) family.</text>
</comment>
<feature type="transmembrane region" description="Helical" evidence="6">
    <location>
        <begin position="196"/>
        <end position="224"/>
    </location>
</feature>
<dbReference type="CDD" id="cd13136">
    <property type="entry name" value="MATE_DinF_like"/>
    <property type="match status" value="1"/>
</dbReference>
<protein>
    <recommendedName>
        <fullName evidence="6">Protein DETOXIFICATION</fullName>
    </recommendedName>
    <alternativeName>
        <fullName evidence="6">Multidrug and toxic compound extrusion protein</fullName>
    </alternativeName>
</protein>
<dbReference type="InterPro" id="IPR044644">
    <property type="entry name" value="DinF-like"/>
</dbReference>
<organism evidence="7 8">
    <name type="scientific">Acacia crassicarpa</name>
    <name type="common">northern wattle</name>
    <dbReference type="NCBI Taxonomy" id="499986"/>
    <lineage>
        <taxon>Eukaryota</taxon>
        <taxon>Viridiplantae</taxon>
        <taxon>Streptophyta</taxon>
        <taxon>Embryophyta</taxon>
        <taxon>Tracheophyta</taxon>
        <taxon>Spermatophyta</taxon>
        <taxon>Magnoliopsida</taxon>
        <taxon>eudicotyledons</taxon>
        <taxon>Gunneridae</taxon>
        <taxon>Pentapetalae</taxon>
        <taxon>rosids</taxon>
        <taxon>fabids</taxon>
        <taxon>Fabales</taxon>
        <taxon>Fabaceae</taxon>
        <taxon>Caesalpinioideae</taxon>
        <taxon>mimosoid clade</taxon>
        <taxon>Acacieae</taxon>
        <taxon>Acacia</taxon>
    </lineage>
</organism>
<dbReference type="GO" id="GO:0016020">
    <property type="term" value="C:membrane"/>
    <property type="evidence" value="ECO:0007669"/>
    <property type="project" value="UniProtKB-SubCell"/>
</dbReference>
<keyword evidence="5 6" id="KW-0472">Membrane</keyword>
<proteinExistence type="inferred from homology"/>
<dbReference type="AlphaFoldDB" id="A0AAE1N8Y0"/>
<evidence type="ECO:0000256" key="1">
    <source>
        <dbReference type="ARBA" id="ARBA00004141"/>
    </source>
</evidence>
<sequence>MQFKSLSLPSPIPLRNPNSRRFSQSSLHFNFSNSPSTNSCFPLSFQSSPLQIRNCKLLRSLIKNGDGVSRSNPEAPSKCNCSSESVSWSEDEEEAVEVGVSKSQALTNQSILSQIKEIIMFSGPATGLWICAPLMSLISTAIVGRGSSTELAALGPGTVFCDNMNLLFMFLSIATSNMVATSLAKGDKDEVQHQISVLLFVGLILGTLMLLFTQFLGGWALTAFTGPKNIQIVPVASKYVQIRGLAWPAVLYGLVAQSASLGMKDSWGPLKALVIASVVNGIGHLVLCSFLQYGLAGAAWATLASQIVAAYMMVEALNKKGYNSFAISAPSPSEFLQIFGIAAPVFVTMFSKVAFYSLITYFATAMGTNTVAAHQVMIQMYSMCVVWGEPLSQTAQSFMPELLYGSNRSLVKAQNLLKSLLIIGTLLGVVIATIGMSVPWLIPNIFTPDPKVIREMHNVLLMFFVALSVTPCTHSLEGTLLAGRDLKFISLTMSGCFGLGALLLLLVSTKGYGLPGCWCALVGFQWARFFLALWRLLSPHGMLSSQETQFELNKLKAA</sequence>
<comment type="caution">
    <text evidence="7">The sequence shown here is derived from an EMBL/GenBank/DDBJ whole genome shotgun (WGS) entry which is preliminary data.</text>
</comment>
<evidence type="ECO:0000256" key="5">
    <source>
        <dbReference type="ARBA" id="ARBA00023136"/>
    </source>
</evidence>
<evidence type="ECO:0000256" key="2">
    <source>
        <dbReference type="ARBA" id="ARBA00010199"/>
    </source>
</evidence>
<feature type="transmembrane region" description="Helical" evidence="6">
    <location>
        <begin position="118"/>
        <end position="144"/>
    </location>
</feature>
<comment type="caution">
    <text evidence="6">Lacks conserved residue(s) required for the propagation of feature annotation.</text>
</comment>
<evidence type="ECO:0000313" key="7">
    <source>
        <dbReference type="EMBL" id="KAK4284782.1"/>
    </source>
</evidence>
<feature type="transmembrane region" description="Helical" evidence="6">
    <location>
        <begin position="335"/>
        <end position="359"/>
    </location>
</feature>
<dbReference type="GO" id="GO:0042910">
    <property type="term" value="F:xenobiotic transmembrane transporter activity"/>
    <property type="evidence" value="ECO:0007669"/>
    <property type="project" value="InterPro"/>
</dbReference>